<accession>A0A662ZKF7</accession>
<evidence type="ECO:0000259" key="2">
    <source>
        <dbReference type="Pfam" id="PF07510"/>
    </source>
</evidence>
<evidence type="ECO:0000259" key="1">
    <source>
        <dbReference type="Pfam" id="PF03235"/>
    </source>
</evidence>
<evidence type="ECO:0000313" key="4">
    <source>
        <dbReference type="Proteomes" id="UP000243745"/>
    </source>
</evidence>
<organism evidence="3 4">
    <name type="scientific">Ruminobacter amylophilus</name>
    <dbReference type="NCBI Taxonomy" id="867"/>
    <lineage>
        <taxon>Bacteria</taxon>
        <taxon>Pseudomonadati</taxon>
        <taxon>Pseudomonadota</taxon>
        <taxon>Gammaproteobacteria</taxon>
        <taxon>Aeromonadales</taxon>
        <taxon>Succinivibrionaceae</taxon>
        <taxon>Ruminobacter</taxon>
    </lineage>
</organism>
<dbReference type="PANTHER" id="PTHR35149">
    <property type="entry name" value="SLL5132 PROTEIN"/>
    <property type="match status" value="1"/>
</dbReference>
<evidence type="ECO:0000313" key="3">
    <source>
        <dbReference type="EMBL" id="SFP61867.1"/>
    </source>
</evidence>
<feature type="domain" description="GmrSD restriction endonucleases N-terminal" evidence="1">
    <location>
        <begin position="19"/>
        <end position="267"/>
    </location>
</feature>
<sequence length="627" mass="72095">MAVKEIEPHLCTVYDYFLKNNQKNEYFVIPEYQRSYTWEICQCDKLVDDIETFISEGAEDPYFFGTIILNVKSEKMFLIDGQQRTTTFYLLLKALEFVIGAKLKNFVEHDEDSEFLKEGLKGDLRKIQSVVYKTNDEGILKIKRDPALLDQLVLIENNSINEPEINKKIFAEIVRTLNFDDLSNLAKENEISKPKLNKISFFSNFKYFYDRLSKYGESSIHVFAQKLLDKCQLIVIRSWNIEQAIAMFNSLNSKGLPLSDADIISAAMYANIEKESEKKEFVEKWGFIREATKDGNDLKKGKILDIDGVLQQYMYIYRAENRVYMSINSETPNVTTPGVRKFYEGDKGSLLKNPLVLCDSFKTIVNLWLLIKGYSIVKLLLKFNVNAKLYLVSYLFKFCRNDGNGDFDSSAITEELVSSIAVPLLRLFAILEIVDAGYSSNKFKTFLFKENIKLVDPRTSISEIDSDFNNHINDAGNWQRDDLKRSLLFYERNPLVYLNEYLYARNHGKKFILSDNVNIEHIMPASGKNIAVIRKDAGINDVNEFAAIVNKLGNKILLEESINKTIGNAWFKTKTQTSVREKSGYKDSCYSIAASLTTYGSDWRVEDINMATEKAVNRILDFIFGKS</sequence>
<evidence type="ECO:0008006" key="5">
    <source>
        <dbReference type="Google" id="ProtNLM"/>
    </source>
</evidence>
<protein>
    <recommendedName>
        <fullName evidence="5">DUF262 domain-containing protein</fullName>
    </recommendedName>
</protein>
<name>A0A662ZKF7_9GAMM</name>
<keyword evidence="4" id="KW-1185">Reference proteome</keyword>
<dbReference type="AlphaFoldDB" id="A0A662ZKF7"/>
<dbReference type="InterPro" id="IPR011089">
    <property type="entry name" value="GmrSD_C"/>
</dbReference>
<dbReference type="Pfam" id="PF07510">
    <property type="entry name" value="GmrSD_C"/>
    <property type="match status" value="1"/>
</dbReference>
<dbReference type="EMBL" id="FOXF01000044">
    <property type="protein sequence ID" value="SFP61867.1"/>
    <property type="molecule type" value="Genomic_DNA"/>
</dbReference>
<dbReference type="PANTHER" id="PTHR35149:SF2">
    <property type="entry name" value="DUF262 DOMAIN-CONTAINING PROTEIN"/>
    <property type="match status" value="1"/>
</dbReference>
<feature type="domain" description="GmrSD restriction endonucleases C-terminal" evidence="2">
    <location>
        <begin position="467"/>
        <end position="612"/>
    </location>
</feature>
<dbReference type="OrthoDB" id="9798761at2"/>
<dbReference type="InterPro" id="IPR004919">
    <property type="entry name" value="GmrSD_N"/>
</dbReference>
<proteinExistence type="predicted"/>
<gene>
    <name evidence="3" type="ORF">SAMN02910344_01881</name>
</gene>
<reference evidence="3 4" key="1">
    <citation type="submission" date="2016-10" db="EMBL/GenBank/DDBJ databases">
        <authorList>
            <person name="Varghese N."/>
            <person name="Submissions S."/>
        </authorList>
    </citation>
    <scope>NUCLEOTIDE SEQUENCE [LARGE SCALE GENOMIC DNA]</scope>
    <source>
        <strain evidence="3 4">DSM 1361</strain>
    </source>
</reference>
<dbReference type="Pfam" id="PF03235">
    <property type="entry name" value="GmrSD_N"/>
    <property type="match status" value="1"/>
</dbReference>
<dbReference type="RefSeq" id="WP_093143116.1">
    <property type="nucleotide sequence ID" value="NZ_FOXF01000044.1"/>
</dbReference>
<dbReference type="Proteomes" id="UP000243745">
    <property type="component" value="Unassembled WGS sequence"/>
</dbReference>